<dbReference type="OrthoDB" id="574518at2"/>
<comment type="caution">
    <text evidence="5">The sequence shown here is derived from an EMBL/GenBank/DDBJ whole genome shotgun (WGS) entry which is preliminary data.</text>
</comment>
<evidence type="ECO:0000259" key="4">
    <source>
        <dbReference type="PROSITE" id="PS50949"/>
    </source>
</evidence>
<keyword evidence="1" id="KW-0805">Transcription regulation</keyword>
<accession>A0A3D9KRD9</accession>
<keyword evidence="3" id="KW-0804">Transcription</keyword>
<evidence type="ECO:0000256" key="3">
    <source>
        <dbReference type="ARBA" id="ARBA00023163"/>
    </source>
</evidence>
<evidence type="ECO:0000313" key="6">
    <source>
        <dbReference type="Proteomes" id="UP000256977"/>
    </source>
</evidence>
<keyword evidence="6" id="KW-1185">Reference proteome</keyword>
<evidence type="ECO:0000256" key="1">
    <source>
        <dbReference type="ARBA" id="ARBA00023015"/>
    </source>
</evidence>
<dbReference type="GO" id="GO:0003700">
    <property type="term" value="F:DNA-binding transcription factor activity"/>
    <property type="evidence" value="ECO:0007669"/>
    <property type="project" value="InterPro"/>
</dbReference>
<dbReference type="Gene3D" id="1.10.10.10">
    <property type="entry name" value="Winged helix-like DNA-binding domain superfamily/Winged helix DNA-binding domain"/>
    <property type="match status" value="1"/>
</dbReference>
<dbReference type="PROSITE" id="PS50949">
    <property type="entry name" value="HTH_GNTR"/>
    <property type="match status" value="1"/>
</dbReference>
<dbReference type="SUPFAM" id="SSF46785">
    <property type="entry name" value="Winged helix' DNA-binding domain"/>
    <property type="match status" value="1"/>
</dbReference>
<dbReference type="PANTHER" id="PTHR43537:SF5">
    <property type="entry name" value="UXU OPERON TRANSCRIPTIONAL REGULATOR"/>
    <property type="match status" value="1"/>
</dbReference>
<dbReference type="Pfam" id="PF00392">
    <property type="entry name" value="GntR"/>
    <property type="match status" value="1"/>
</dbReference>
<dbReference type="RefSeq" id="WP_116058701.1">
    <property type="nucleotide sequence ID" value="NZ_QRDZ01000001.1"/>
</dbReference>
<evidence type="ECO:0000256" key="2">
    <source>
        <dbReference type="ARBA" id="ARBA00023125"/>
    </source>
</evidence>
<dbReference type="SMART" id="SM00345">
    <property type="entry name" value="HTH_GNTR"/>
    <property type="match status" value="1"/>
</dbReference>
<dbReference type="GO" id="GO:0003677">
    <property type="term" value="F:DNA binding"/>
    <property type="evidence" value="ECO:0007669"/>
    <property type="project" value="UniProtKB-KW"/>
</dbReference>
<proteinExistence type="predicted"/>
<dbReference type="EMBL" id="QRDZ01000001">
    <property type="protein sequence ID" value="RED89241.1"/>
    <property type="molecule type" value="Genomic_DNA"/>
</dbReference>
<dbReference type="PANTHER" id="PTHR43537">
    <property type="entry name" value="TRANSCRIPTIONAL REGULATOR, GNTR FAMILY"/>
    <property type="match status" value="1"/>
</dbReference>
<sequence>MAGPSLREQAYTQILAMIVNGEIPKGAVTSEIQLSQKLDMSRTPIRAALQQLELEGFVRIASKHGVIILDSSSQRVGDLLDIIASLALFCVSDAFISRETELRRLAREKEEAYQSLRSADPTEPHALIAFEYELLLSSLRLSNNNEMEKIMQSSMARLFWNQNTARWRAPHGTQTDVIVKALIRSIGLDFDSFRFALLDYSRVLKMTWR</sequence>
<dbReference type="PRINTS" id="PR00035">
    <property type="entry name" value="HTHGNTR"/>
</dbReference>
<dbReference type="CDD" id="cd07377">
    <property type="entry name" value="WHTH_GntR"/>
    <property type="match status" value="1"/>
</dbReference>
<feature type="domain" description="HTH gntR-type" evidence="4">
    <location>
        <begin position="4"/>
        <end position="71"/>
    </location>
</feature>
<evidence type="ECO:0000313" key="5">
    <source>
        <dbReference type="EMBL" id="RED89241.1"/>
    </source>
</evidence>
<reference evidence="5 6" key="1">
    <citation type="submission" date="2018-07" db="EMBL/GenBank/DDBJ databases">
        <title>Genomic Encyclopedia of Type Strains, Phase III (KMG-III): the genomes of soil and plant-associated and newly described type strains.</title>
        <authorList>
            <person name="Whitman W."/>
        </authorList>
    </citation>
    <scope>NUCLEOTIDE SEQUENCE [LARGE SCALE GENOMIC DNA]</scope>
    <source>
        <strain evidence="5 6">CECT 7287</strain>
    </source>
</reference>
<protein>
    <submittedName>
        <fullName evidence="5">DNA-binding GntR family transcriptional regulator</fullName>
    </submittedName>
</protein>
<dbReference type="AlphaFoldDB" id="A0A3D9KRD9"/>
<gene>
    <name evidence="5" type="ORF">DFP98_101216</name>
</gene>
<dbReference type="InterPro" id="IPR036388">
    <property type="entry name" value="WH-like_DNA-bd_sf"/>
</dbReference>
<organism evidence="5 6">
    <name type="scientific">Cohnella phaseoli</name>
    <dbReference type="NCBI Taxonomy" id="456490"/>
    <lineage>
        <taxon>Bacteria</taxon>
        <taxon>Bacillati</taxon>
        <taxon>Bacillota</taxon>
        <taxon>Bacilli</taxon>
        <taxon>Bacillales</taxon>
        <taxon>Paenibacillaceae</taxon>
        <taxon>Cohnella</taxon>
    </lineage>
</organism>
<dbReference type="Proteomes" id="UP000256977">
    <property type="component" value="Unassembled WGS sequence"/>
</dbReference>
<dbReference type="InterPro" id="IPR000524">
    <property type="entry name" value="Tscrpt_reg_HTH_GntR"/>
</dbReference>
<name>A0A3D9KRD9_9BACL</name>
<keyword evidence="2 5" id="KW-0238">DNA-binding</keyword>
<dbReference type="InterPro" id="IPR036390">
    <property type="entry name" value="WH_DNA-bd_sf"/>
</dbReference>